<dbReference type="EMBL" id="QUBR01000002">
    <property type="protein sequence ID" value="REK70861.1"/>
    <property type="molecule type" value="Genomic_DNA"/>
</dbReference>
<evidence type="ECO:0000313" key="4">
    <source>
        <dbReference type="EMBL" id="REK70861.1"/>
    </source>
</evidence>
<dbReference type="Pfam" id="PF13692">
    <property type="entry name" value="Glyco_trans_1_4"/>
    <property type="match status" value="1"/>
</dbReference>
<dbReference type="SUPFAM" id="SSF53756">
    <property type="entry name" value="UDP-Glycosyltransferase/glycogen phosphorylase"/>
    <property type="match status" value="1"/>
</dbReference>
<evidence type="ECO:0000256" key="1">
    <source>
        <dbReference type="ARBA" id="ARBA00022676"/>
    </source>
</evidence>
<gene>
    <name evidence="4" type="ORF">DX116_17405</name>
</gene>
<dbReference type="CDD" id="cd03801">
    <property type="entry name" value="GT4_PimA-like"/>
    <property type="match status" value="1"/>
</dbReference>
<keyword evidence="2 4" id="KW-0808">Transferase</keyword>
<organism evidence="4 5">
    <name type="scientific">Aeromicrobium endophyticum</name>
    <dbReference type="NCBI Taxonomy" id="2292704"/>
    <lineage>
        <taxon>Bacteria</taxon>
        <taxon>Bacillati</taxon>
        <taxon>Actinomycetota</taxon>
        <taxon>Actinomycetes</taxon>
        <taxon>Propionibacteriales</taxon>
        <taxon>Nocardioidaceae</taxon>
        <taxon>Aeromicrobium</taxon>
    </lineage>
</organism>
<dbReference type="Pfam" id="PF13439">
    <property type="entry name" value="Glyco_transf_4"/>
    <property type="match status" value="1"/>
</dbReference>
<dbReference type="Gene3D" id="3.40.50.2000">
    <property type="entry name" value="Glycogen Phosphorylase B"/>
    <property type="match status" value="2"/>
</dbReference>
<dbReference type="OrthoDB" id="5116476at2"/>
<dbReference type="RefSeq" id="WP_119705444.1">
    <property type="nucleotide sequence ID" value="NZ_JBHSOI010000002.1"/>
</dbReference>
<name>A0A371P4J8_9ACTN</name>
<dbReference type="PANTHER" id="PTHR12526">
    <property type="entry name" value="GLYCOSYLTRANSFERASE"/>
    <property type="match status" value="1"/>
</dbReference>
<evidence type="ECO:0000256" key="2">
    <source>
        <dbReference type="ARBA" id="ARBA00022679"/>
    </source>
</evidence>
<sequence>MRVFVPLPHGTVAADWARRSERGEVPDQSPYGLHHLRDHGLDVTFGDHRLTGPVGRVAQSLRYRTSGLEPVEALLDLRRMSRGKSDVVLAYDERTGVPAALAAPQSRLAPVVTGIGWLTTRDAADPWQRRMAARALPRAAAVWTQCSAMVPVLAREWEVPAHRVHYVPLGIDTAFYPEQPWHLATPTVASAGEDRYRDHDLLVEAVRRVRADVPAARLELATGLPVDLPGDLGTLYTGRMGGRMRDLYGRSTVVAVALKPTSTGSGLTVVLEAMASGRPIVVTDNPGIDDYVEHGVTGLLVPPDDVDAFAAALRSLLADPDRAGEMGRAAVERARQQFTSAGMGAVLAGILRTAA</sequence>
<dbReference type="GO" id="GO:0016757">
    <property type="term" value="F:glycosyltransferase activity"/>
    <property type="evidence" value="ECO:0007669"/>
    <property type="project" value="UniProtKB-KW"/>
</dbReference>
<dbReference type="InterPro" id="IPR028098">
    <property type="entry name" value="Glyco_trans_4-like_N"/>
</dbReference>
<evidence type="ECO:0000259" key="3">
    <source>
        <dbReference type="Pfam" id="PF13439"/>
    </source>
</evidence>
<keyword evidence="5" id="KW-1185">Reference proteome</keyword>
<dbReference type="PANTHER" id="PTHR12526:SF590">
    <property type="entry name" value="ALPHA-MALTOSE-1-PHOSPHATE SYNTHASE"/>
    <property type="match status" value="1"/>
</dbReference>
<comment type="caution">
    <text evidence="4">The sequence shown here is derived from an EMBL/GenBank/DDBJ whole genome shotgun (WGS) entry which is preliminary data.</text>
</comment>
<evidence type="ECO:0000313" key="5">
    <source>
        <dbReference type="Proteomes" id="UP000265581"/>
    </source>
</evidence>
<accession>A0A371P4J8</accession>
<feature type="domain" description="Glycosyltransferase subfamily 4-like N-terminal" evidence="3">
    <location>
        <begin position="64"/>
        <end position="174"/>
    </location>
</feature>
<dbReference type="AlphaFoldDB" id="A0A371P4J8"/>
<keyword evidence="1" id="KW-0328">Glycosyltransferase</keyword>
<protein>
    <submittedName>
        <fullName evidence="4">Glycosyltransferase</fullName>
    </submittedName>
</protein>
<proteinExistence type="predicted"/>
<reference evidence="4 5" key="1">
    <citation type="submission" date="2018-08" db="EMBL/GenBank/DDBJ databases">
        <title>Aeromicrobium sp. M2KJ-4, whole genome shotgun sequence.</title>
        <authorList>
            <person name="Tuo L."/>
        </authorList>
    </citation>
    <scope>NUCLEOTIDE SEQUENCE [LARGE SCALE GENOMIC DNA]</scope>
    <source>
        <strain evidence="4 5">M2KJ-4</strain>
    </source>
</reference>
<dbReference type="Proteomes" id="UP000265581">
    <property type="component" value="Unassembled WGS sequence"/>
</dbReference>